<name>A0ABM0M6H3_SACKO</name>
<gene>
    <name evidence="3" type="primary">LOC102803107</name>
</gene>
<feature type="region of interest" description="Disordered" evidence="1">
    <location>
        <begin position="118"/>
        <end position="143"/>
    </location>
</feature>
<dbReference type="InterPro" id="IPR043129">
    <property type="entry name" value="ATPase_NBD"/>
</dbReference>
<sequence>MSIATLILESILKCPLDIRRELAENIICVGGTSLLPGFRLRLKAELLDLLNKPTYKNSLPIPTIKFHNPPSVANYTAWLGGAIFGALDVLVHRSVSRDSFLQHGRLPDWSSLDNSILEQDQQPKEKTPIAPLATVSRQFSKGK</sequence>
<dbReference type="Pfam" id="PF00022">
    <property type="entry name" value="Actin"/>
    <property type="match status" value="1"/>
</dbReference>
<protein>
    <submittedName>
        <fullName evidence="3">Actin-related protein 10-like</fullName>
    </submittedName>
</protein>
<evidence type="ECO:0000313" key="3">
    <source>
        <dbReference type="RefSeq" id="XP_006815614.1"/>
    </source>
</evidence>
<dbReference type="RefSeq" id="XP_006815614.1">
    <property type="nucleotide sequence ID" value="XM_006815551.1"/>
</dbReference>
<dbReference type="InterPro" id="IPR004000">
    <property type="entry name" value="Actin"/>
</dbReference>
<reference evidence="3" key="1">
    <citation type="submission" date="2025-08" db="UniProtKB">
        <authorList>
            <consortium name="RefSeq"/>
        </authorList>
    </citation>
    <scope>IDENTIFICATION</scope>
    <source>
        <tissue evidence="3">Testes</tissue>
    </source>
</reference>
<evidence type="ECO:0000313" key="2">
    <source>
        <dbReference type="Proteomes" id="UP000694865"/>
    </source>
</evidence>
<dbReference type="GeneID" id="102803107"/>
<proteinExistence type="predicted"/>
<organism evidence="2 3">
    <name type="scientific">Saccoglossus kowalevskii</name>
    <name type="common">Acorn worm</name>
    <dbReference type="NCBI Taxonomy" id="10224"/>
    <lineage>
        <taxon>Eukaryota</taxon>
        <taxon>Metazoa</taxon>
        <taxon>Hemichordata</taxon>
        <taxon>Enteropneusta</taxon>
        <taxon>Harrimaniidae</taxon>
        <taxon>Saccoglossus</taxon>
    </lineage>
</organism>
<accession>A0ABM0M6H3</accession>
<dbReference type="SUPFAM" id="SSF53067">
    <property type="entry name" value="Actin-like ATPase domain"/>
    <property type="match status" value="1"/>
</dbReference>
<keyword evidence="2" id="KW-1185">Reference proteome</keyword>
<dbReference type="PANTHER" id="PTHR11937">
    <property type="entry name" value="ACTIN"/>
    <property type="match status" value="1"/>
</dbReference>
<evidence type="ECO:0000256" key="1">
    <source>
        <dbReference type="SAM" id="MobiDB-lite"/>
    </source>
</evidence>
<dbReference type="Gene3D" id="3.30.420.40">
    <property type="match status" value="2"/>
</dbReference>
<dbReference type="Proteomes" id="UP000694865">
    <property type="component" value="Unplaced"/>
</dbReference>